<comment type="subcellular location">
    <subcellularLocation>
        <location evidence="3">Membrane</location>
        <topology evidence="3">Multi-pass membrane protein</topology>
    </subcellularLocation>
    <subcellularLocation>
        <location evidence="19">Mitochondrion inner membrane</location>
        <topology evidence="19">Multi-pass membrane protein</topology>
    </subcellularLocation>
</comment>
<feature type="transmembrane region" description="Helical" evidence="20">
    <location>
        <begin position="449"/>
        <end position="470"/>
    </location>
</feature>
<feature type="transmembrane region" description="Helical" evidence="20">
    <location>
        <begin position="180"/>
        <end position="207"/>
    </location>
</feature>
<sequence length="510" mass="57302">MRWMFSTNHKDIGTLYFIFGIWSGLLGTSLSLMIRTELGQPGSLLNDDQLYNVIVTAHAFVMIFFLVMPVMIGGFGNWLVPLMLGAPDMAFPRMNNMSFWLLPPSLTLLLSSAAVESGAGTGWTVYPPLSSNLAHMGPSVDLAIFSLHLAGISSILGAINFITTIINMRWEGMLMERLPLFVWSVFITAVLLLLSLPVLAGAITMLLTDRNFNTTFFDPSGGGDPILYQHLFWFFGHPEVYILILPGFGMISHIVSHYSMKKETFGSLGMIYAMLSIGLLGFIVWAHHMFTVGMDVDTRAYFTAATMIIAIPTGIKVFSWLATIYGSPIKYTPPMLWSLGFIFLFTTGGLTGIVLSNSSLDIMLHDTYYVVAHFHYVLSMGAVFALFAGFTHWYPMITGLSLNQQYTKSHFYMMFIGVNITFFPQHFLGLAGMPRRYSDYPDSYTKWNMLSSMGSLLSLTSIMFFMFIVWESLISQRTIIWSNHLNTSLEWDNRLPVDFHNQMETGALFI</sequence>
<evidence type="ECO:0000256" key="5">
    <source>
        <dbReference type="ARBA" id="ARBA00009578"/>
    </source>
</evidence>
<dbReference type="PANTHER" id="PTHR10422">
    <property type="entry name" value="CYTOCHROME C OXIDASE SUBUNIT 1"/>
    <property type="match status" value="1"/>
</dbReference>
<feature type="transmembrane region" description="Helical" evidence="20">
    <location>
        <begin position="240"/>
        <end position="258"/>
    </location>
</feature>
<evidence type="ECO:0000256" key="15">
    <source>
        <dbReference type="ARBA" id="ARBA00022989"/>
    </source>
</evidence>
<organism evidence="22">
    <name type="scientific">Amphioctopus marginatus</name>
    <name type="common">Veined octopus</name>
    <name type="synonym">Octopus marginatus</name>
    <dbReference type="NCBI Taxonomy" id="505397"/>
    <lineage>
        <taxon>Eukaryota</taxon>
        <taxon>Metazoa</taxon>
        <taxon>Spiralia</taxon>
        <taxon>Lophotrochozoa</taxon>
        <taxon>Mollusca</taxon>
        <taxon>Cephalopoda</taxon>
        <taxon>Coleoidea</taxon>
        <taxon>Octopodiformes</taxon>
        <taxon>Octopoda</taxon>
        <taxon>Incirrata</taxon>
        <taxon>Octopodidae</taxon>
        <taxon>Amphioctopus</taxon>
    </lineage>
</organism>
<dbReference type="GO" id="GO:0045277">
    <property type="term" value="C:respiratory chain complex IV"/>
    <property type="evidence" value="ECO:0007669"/>
    <property type="project" value="InterPro"/>
</dbReference>
<feature type="transmembrane region" description="Helical" evidence="20">
    <location>
        <begin position="335"/>
        <end position="355"/>
    </location>
</feature>
<dbReference type="InterPro" id="IPR023615">
    <property type="entry name" value="Cyt_c_Oxase_su1_BS"/>
</dbReference>
<evidence type="ECO:0000256" key="14">
    <source>
        <dbReference type="ARBA" id="ARBA00022982"/>
    </source>
</evidence>
<evidence type="ECO:0000256" key="6">
    <source>
        <dbReference type="ARBA" id="ARBA00012949"/>
    </source>
</evidence>
<comment type="similarity">
    <text evidence="5 19">Belongs to the heme-copper respiratory oxidase family.</text>
</comment>
<reference evidence="22" key="1">
    <citation type="journal article" date="2017" name="Conserv Genet Resour">
        <title>The complete mitochondrial genome of Amphioctopus marginatus (Cephalopoda: Octopodidae) and the exploration for the optimal DNA barcoding in Octopodidae.</title>
        <authorList>
            <person name="Tang Y."/>
            <person name="Zheng X."/>
            <person name="Ma Y."/>
            <person name="Cheng R."/>
            <person name="Li Q."/>
        </authorList>
    </citation>
    <scope>NUCLEOTIDE SEQUENCE</scope>
</reference>
<comment type="function">
    <text evidence="19">Component of the cytochrome c oxidase, the last enzyme in the mitochondrial electron transport chain which drives oxidative phosphorylation. The respiratory chain contains 3 multisubunit complexes succinate dehydrogenase (complex II, CII), ubiquinol-cytochrome c oxidoreductase (cytochrome b-c1 complex, complex III, CIII) and cytochrome c oxidase (complex IV, CIV), that cooperate to transfer electrons derived from NADH and succinate to molecular oxygen, creating an electrochemical gradient over the inner membrane that drives transmembrane transport and the ATP synthase. Cytochrome c oxidase is the component of the respiratory chain that catalyzes the reduction of oxygen to water. Electrons originating from reduced cytochrome c in the intermembrane space (IMS) are transferred via the dinuclear copper A center (CU(A)) of subunit 2 and heme A of subunit 1 to the active site in subunit 1, a binuclear center (BNC) formed by heme A3 and copper B (CU(B)). The BNC reduces molecular oxygen to 2 water molecules using 4 electrons from cytochrome c in the IMS and 4 protons from the mitochondrial matrix.</text>
</comment>
<dbReference type="GeneID" id="35093530"/>
<keyword evidence="17 19" id="KW-0186">Copper</keyword>
<dbReference type="PRINTS" id="PR01165">
    <property type="entry name" value="CYCOXIDASEI"/>
</dbReference>
<dbReference type="InterPro" id="IPR023616">
    <property type="entry name" value="Cyt_c_oxase-like_su1_dom"/>
</dbReference>
<comment type="pathway">
    <text evidence="4 19">Energy metabolism; oxidative phosphorylation.</text>
</comment>
<dbReference type="InterPro" id="IPR036927">
    <property type="entry name" value="Cyt_c_oxase-like_su1_sf"/>
</dbReference>
<evidence type="ECO:0000259" key="21">
    <source>
        <dbReference type="PROSITE" id="PS50855"/>
    </source>
</evidence>
<evidence type="ECO:0000256" key="16">
    <source>
        <dbReference type="ARBA" id="ARBA00023004"/>
    </source>
</evidence>
<dbReference type="RefSeq" id="YP_009443389.1">
    <property type="nucleotide sequence ID" value="NC_036351.1"/>
</dbReference>
<feature type="transmembrane region" description="Helical" evidence="20">
    <location>
        <begin position="12"/>
        <end position="34"/>
    </location>
</feature>
<feature type="transmembrane region" description="Helical" evidence="20">
    <location>
        <begin position="367"/>
        <end position="390"/>
    </location>
</feature>
<dbReference type="CDD" id="cd01663">
    <property type="entry name" value="Cyt_c_Oxidase_I"/>
    <property type="match status" value="1"/>
</dbReference>
<comment type="cofactor">
    <cofactor evidence="1">
        <name>Cu cation</name>
        <dbReference type="ChEBI" id="CHEBI:23378"/>
    </cofactor>
</comment>
<geneLocation type="mitochondrion" evidence="22"/>
<keyword evidence="18 19" id="KW-0472">Membrane</keyword>
<dbReference type="GO" id="GO:0046872">
    <property type="term" value="F:metal ion binding"/>
    <property type="evidence" value="ECO:0007669"/>
    <property type="project" value="UniProtKB-KW"/>
</dbReference>
<keyword evidence="15 20" id="KW-1133">Transmembrane helix</keyword>
<evidence type="ECO:0000256" key="3">
    <source>
        <dbReference type="ARBA" id="ARBA00004141"/>
    </source>
</evidence>
<evidence type="ECO:0000256" key="19">
    <source>
        <dbReference type="RuleBase" id="RU000369"/>
    </source>
</evidence>
<protein>
    <recommendedName>
        <fullName evidence="7 19">Cytochrome c oxidase subunit 1</fullName>
        <ecNumber evidence="6 19">7.1.1.9</ecNumber>
    </recommendedName>
</protein>
<dbReference type="PROSITE" id="PS50855">
    <property type="entry name" value="COX1"/>
    <property type="match status" value="1"/>
</dbReference>
<feature type="domain" description="Cytochrome oxidase subunit I profile" evidence="21">
    <location>
        <begin position="1"/>
        <end position="510"/>
    </location>
</feature>
<keyword evidence="13" id="KW-1278">Translocase</keyword>
<comment type="cofactor">
    <cofactor evidence="2">
        <name>heme</name>
        <dbReference type="ChEBI" id="CHEBI:30413"/>
    </cofactor>
</comment>
<dbReference type="GO" id="GO:0004129">
    <property type="term" value="F:cytochrome-c oxidase activity"/>
    <property type="evidence" value="ECO:0007669"/>
    <property type="project" value="UniProtKB-EC"/>
</dbReference>
<dbReference type="UniPathway" id="UPA00705"/>
<feature type="transmembrane region" description="Helical" evidence="20">
    <location>
        <begin position="54"/>
        <end position="80"/>
    </location>
</feature>
<feature type="transmembrane region" description="Helical" evidence="20">
    <location>
        <begin position="101"/>
        <end position="123"/>
    </location>
</feature>
<evidence type="ECO:0000256" key="18">
    <source>
        <dbReference type="ARBA" id="ARBA00023136"/>
    </source>
</evidence>
<dbReference type="Pfam" id="PF00115">
    <property type="entry name" value="COX1"/>
    <property type="match status" value="1"/>
</dbReference>
<feature type="transmembrane region" description="Helical" evidence="20">
    <location>
        <begin position="300"/>
        <end position="323"/>
    </location>
</feature>
<evidence type="ECO:0000256" key="13">
    <source>
        <dbReference type="ARBA" id="ARBA00022967"/>
    </source>
</evidence>
<dbReference type="InterPro" id="IPR033944">
    <property type="entry name" value="Cyt_c_oxase_su1_dom"/>
</dbReference>
<feature type="transmembrane region" description="Helical" evidence="20">
    <location>
        <begin position="411"/>
        <end position="429"/>
    </location>
</feature>
<dbReference type="PROSITE" id="PS00077">
    <property type="entry name" value="COX1_CUB"/>
    <property type="match status" value="1"/>
</dbReference>
<keyword evidence="14 19" id="KW-0249">Electron transport</keyword>
<keyword evidence="16 19" id="KW-0408">Iron</keyword>
<keyword evidence="8 19" id="KW-0813">Transport</keyword>
<feature type="transmembrane region" description="Helical" evidence="20">
    <location>
        <begin position="143"/>
        <end position="168"/>
    </location>
</feature>
<evidence type="ECO:0000256" key="17">
    <source>
        <dbReference type="ARBA" id="ARBA00023008"/>
    </source>
</evidence>
<dbReference type="EC" id="7.1.1.9" evidence="6 19"/>
<gene>
    <name evidence="22" type="primary">cox1</name>
</gene>
<dbReference type="FunFam" id="1.20.210.10:FF:000001">
    <property type="entry name" value="Cytochrome c oxidase subunit 1"/>
    <property type="match status" value="1"/>
</dbReference>
<evidence type="ECO:0000256" key="7">
    <source>
        <dbReference type="ARBA" id="ARBA00015947"/>
    </source>
</evidence>
<accession>A0A343M394</accession>
<keyword evidence="19" id="KW-0999">Mitochondrion inner membrane</keyword>
<feature type="transmembrane region" description="Helical" evidence="20">
    <location>
        <begin position="270"/>
        <end position="288"/>
    </location>
</feature>
<evidence type="ECO:0000256" key="2">
    <source>
        <dbReference type="ARBA" id="ARBA00001971"/>
    </source>
</evidence>
<evidence type="ECO:0000313" key="22">
    <source>
        <dbReference type="EMBL" id="ATR80173.1"/>
    </source>
</evidence>
<dbReference type="Gene3D" id="1.20.210.10">
    <property type="entry name" value="Cytochrome c oxidase-like, subunit I domain"/>
    <property type="match status" value="1"/>
</dbReference>
<keyword evidence="19 22" id="KW-0496">Mitochondrion</keyword>
<evidence type="ECO:0000256" key="20">
    <source>
        <dbReference type="SAM" id="Phobius"/>
    </source>
</evidence>
<proteinExistence type="inferred from homology"/>
<dbReference type="AlphaFoldDB" id="A0A343M394"/>
<evidence type="ECO:0000256" key="11">
    <source>
        <dbReference type="ARBA" id="ARBA00022692"/>
    </source>
</evidence>
<dbReference type="PANTHER" id="PTHR10422:SF18">
    <property type="entry name" value="CYTOCHROME C OXIDASE SUBUNIT 1"/>
    <property type="match status" value="1"/>
</dbReference>
<comment type="catalytic activity">
    <reaction evidence="19">
        <text>4 Fe(II)-[cytochrome c] + O2 + 8 H(+)(in) = 4 Fe(III)-[cytochrome c] + 2 H2O + 4 H(+)(out)</text>
        <dbReference type="Rhea" id="RHEA:11436"/>
        <dbReference type="Rhea" id="RHEA-COMP:10350"/>
        <dbReference type="Rhea" id="RHEA-COMP:14399"/>
        <dbReference type="ChEBI" id="CHEBI:15377"/>
        <dbReference type="ChEBI" id="CHEBI:15378"/>
        <dbReference type="ChEBI" id="CHEBI:15379"/>
        <dbReference type="ChEBI" id="CHEBI:29033"/>
        <dbReference type="ChEBI" id="CHEBI:29034"/>
        <dbReference type="EC" id="7.1.1.9"/>
    </reaction>
</comment>
<keyword evidence="12 19" id="KW-0479">Metal-binding</keyword>
<evidence type="ECO:0000256" key="1">
    <source>
        <dbReference type="ARBA" id="ARBA00001935"/>
    </source>
</evidence>
<name>A0A343M394_AMPMA</name>
<dbReference type="GO" id="GO:0015990">
    <property type="term" value="P:electron transport coupled proton transport"/>
    <property type="evidence" value="ECO:0007669"/>
    <property type="project" value="TreeGrafter"/>
</dbReference>
<dbReference type="SUPFAM" id="SSF81442">
    <property type="entry name" value="Cytochrome c oxidase subunit I-like"/>
    <property type="match status" value="1"/>
</dbReference>
<evidence type="ECO:0000256" key="8">
    <source>
        <dbReference type="ARBA" id="ARBA00022448"/>
    </source>
</evidence>
<evidence type="ECO:0000256" key="4">
    <source>
        <dbReference type="ARBA" id="ARBA00004673"/>
    </source>
</evidence>
<keyword evidence="11 19" id="KW-0812">Transmembrane</keyword>
<dbReference type="GO" id="GO:0006123">
    <property type="term" value="P:mitochondrial electron transport, cytochrome c to oxygen"/>
    <property type="evidence" value="ECO:0007669"/>
    <property type="project" value="TreeGrafter"/>
</dbReference>
<keyword evidence="9 19" id="KW-0349">Heme</keyword>
<dbReference type="GO" id="GO:0020037">
    <property type="term" value="F:heme binding"/>
    <property type="evidence" value="ECO:0007669"/>
    <property type="project" value="InterPro"/>
</dbReference>
<evidence type="ECO:0000256" key="10">
    <source>
        <dbReference type="ARBA" id="ARBA00022660"/>
    </source>
</evidence>
<keyword evidence="10 19" id="KW-0679">Respiratory chain</keyword>
<dbReference type="GO" id="GO:0005743">
    <property type="term" value="C:mitochondrial inner membrane"/>
    <property type="evidence" value="ECO:0007669"/>
    <property type="project" value="UniProtKB-SubCell"/>
</dbReference>
<evidence type="ECO:0000256" key="12">
    <source>
        <dbReference type="ARBA" id="ARBA00022723"/>
    </source>
</evidence>
<evidence type="ECO:0000256" key="9">
    <source>
        <dbReference type="ARBA" id="ARBA00022617"/>
    </source>
</evidence>
<dbReference type="InterPro" id="IPR000883">
    <property type="entry name" value="Cyt_C_Oxase_1"/>
</dbReference>
<dbReference type="EMBL" id="KY646153">
    <property type="protein sequence ID" value="ATR80173.1"/>
    <property type="molecule type" value="Genomic_DNA"/>
</dbReference>